<dbReference type="EC" id="3.1.13.-" evidence="8"/>
<dbReference type="EMBL" id="KE346360">
    <property type="protein sequence ID" value="KJE89457.1"/>
    <property type="molecule type" value="Genomic_DNA"/>
</dbReference>
<accession>A0A0D2VHN3</accession>
<feature type="compositionally biased region" description="Basic and acidic residues" evidence="9">
    <location>
        <begin position="494"/>
        <end position="506"/>
    </location>
</feature>
<sequence length="1142" mass="126724">MNGLIHPCCHPIDRPPPASEDEMMVLIFEYIERIFAIVRPRKLVYMAIDGVAPRAKMNQQRSRRFRAVREAAESATKLAELRAKLEADGVRLPQKKGHKFDSNCITPGTEFMEQLAVCLRYFIHRKLMEDPGWQNIKVILSDANVPGEGEHKIMDYIRHQRAHPEYDPNIKHVMYGADADLIMLGLATHEISFTIIREEFVPNTPKPCSICNQMGHESTECRGEASVPDSTVEAAPASGPKNFIFISIPILREYLSHELLISERLPFEFDIERAIDDWVFMCFFVGNDFLPHLPSLEIREGALETLLSIYRRRLPSMGGFITDSGQVVVERALEILREIGTMEDSIFQRRHSEDERQKRNEQRREQDRKRREQSERTWSPSMQLSQLGGPSSSSPAQRAPLFSHPPGSSSGPAHSSGSSALPKPPVQSDAEGHQAKKIKPDNSANRDAAKALKAALSGNATESVLDAAAAEAANAATSGDAPVETSSSMATDQEPPKGVKRAHSETDTTPSVSRDNSLASEFTFAPAPAEEAPAAAATATPALARASTSSRSNTPARGGDEDGEDGGDNDEVRLWEQGWKERYYQNKFHVSADDNDFRSKLAAAYLEGLCWVLQYYYQGVPSWKWYYPYHYAPFASDLPAATNVNTKFDKGPRPFRPLEQLMGVLPAASGNFVPKTWAKLMSDDESPILDFYPTEFEVDMNGKKAAWMGVVLLPFIEEKRLLDTLKTVYDDLRPEEVERNKLGYEVVYVGHKHAGFDSMCTIYSNSAPPLPTEIEPKLFQQMAGKLDHDDAVCLPGSTFISPLLEFGQESLDNNQAISAKYFMPEYPRDFIFKATIHPAATRPPPLLTPQDFEGKNKQMRGYSQHNNVINHDMNRPQMSLNPAWLPHSGGGGGGGDRGGFRRHDSDDRRNNGQQRFDPYYGNRNQGGQGYPREDRGGYEQRGGYEHRGGYRGGRGGFNGSRGGHDGSDNRGGYEGNRGGYEGNRGGYEGNRGGYEGNRGGYEGNRGGQYNHRGGYDNHRGGYGGGASNSPYASRPLPSHYVQPPQQQQPQHHHQQHQHQQGYNGGYGGASAPPAAAPQYGYDSRAHGGRPPQQGYYTGPAAQSYPPQQQQQPHHQNQGQQYGGPQQGGYQQPRPGTSPYARR</sequence>
<dbReference type="GO" id="GO:0006397">
    <property type="term" value="P:mRNA processing"/>
    <property type="evidence" value="ECO:0007669"/>
    <property type="project" value="UniProtKB-UniRule"/>
</dbReference>
<evidence type="ECO:0000256" key="3">
    <source>
        <dbReference type="ARBA" id="ARBA00022664"/>
    </source>
</evidence>
<feature type="compositionally biased region" description="Basic and acidic residues" evidence="9">
    <location>
        <begin position="347"/>
        <end position="375"/>
    </location>
</feature>
<feature type="compositionally biased region" description="Gly residues" evidence="9">
    <location>
        <begin position="888"/>
        <end position="897"/>
    </location>
</feature>
<evidence type="ECO:0000256" key="5">
    <source>
        <dbReference type="ARBA" id="ARBA00022801"/>
    </source>
</evidence>
<dbReference type="InterPro" id="IPR041412">
    <property type="entry name" value="Xrn1_helical"/>
</dbReference>
<dbReference type="Gene3D" id="1.25.40.1050">
    <property type="match status" value="1"/>
</dbReference>
<keyword evidence="3 8" id="KW-0507">mRNA processing</keyword>
<keyword evidence="5 8" id="KW-0378">Hydrolase</keyword>
<evidence type="ECO:0000259" key="10">
    <source>
        <dbReference type="Pfam" id="PF03159"/>
    </source>
</evidence>
<dbReference type="Proteomes" id="UP000008743">
    <property type="component" value="Unassembled WGS sequence"/>
</dbReference>
<reference evidence="13" key="1">
    <citation type="submission" date="2011-02" db="EMBL/GenBank/DDBJ databases">
        <title>The Genome Sequence of Capsaspora owczarzaki ATCC 30864.</title>
        <authorList>
            <person name="Russ C."/>
            <person name="Cuomo C."/>
            <person name="Burger G."/>
            <person name="Gray M.W."/>
            <person name="Holland P.W.H."/>
            <person name="King N."/>
            <person name="Lang F.B.F."/>
            <person name="Roger A.J."/>
            <person name="Ruiz-Trillo I."/>
            <person name="Young S.K."/>
            <person name="Zeng Q."/>
            <person name="Gargeya S."/>
            <person name="Alvarado L."/>
            <person name="Berlin A."/>
            <person name="Chapman S.B."/>
            <person name="Chen Z."/>
            <person name="Freedman E."/>
            <person name="Gellesch M."/>
            <person name="Goldberg J."/>
            <person name="Griggs A."/>
            <person name="Gujja S."/>
            <person name="Heilman E."/>
            <person name="Heiman D."/>
            <person name="Howarth C."/>
            <person name="Mehta T."/>
            <person name="Neiman D."/>
            <person name="Pearson M."/>
            <person name="Roberts A."/>
            <person name="Saif S."/>
            <person name="Shea T."/>
            <person name="Shenoy N."/>
            <person name="Sisk P."/>
            <person name="Stolte C."/>
            <person name="Sykes S."/>
            <person name="White J."/>
            <person name="Yandava C."/>
            <person name="Haas B."/>
            <person name="Nusbaum C."/>
            <person name="Birren B."/>
        </authorList>
    </citation>
    <scope>NUCLEOTIDE SEQUENCE</scope>
    <source>
        <strain evidence="13">ATCC 30864</strain>
    </source>
</reference>
<dbReference type="InterPro" id="IPR017151">
    <property type="entry name" value="Xrn2/3/4"/>
</dbReference>
<feature type="domain" description="Xrn1 helical" evidence="11">
    <location>
        <begin position="509"/>
        <end position="852"/>
    </location>
</feature>
<feature type="compositionally biased region" description="Basic and acidic residues" evidence="9">
    <location>
        <begin position="931"/>
        <end position="948"/>
    </location>
</feature>
<name>A0A0D2VHN3_CAPO3</name>
<evidence type="ECO:0000259" key="11">
    <source>
        <dbReference type="Pfam" id="PF17846"/>
    </source>
</evidence>
<comment type="subcellular location">
    <subcellularLocation>
        <location evidence="1">Nucleus</location>
    </subcellularLocation>
</comment>
<feature type="compositionally biased region" description="Low complexity" evidence="9">
    <location>
        <begin position="404"/>
        <end position="420"/>
    </location>
</feature>
<dbReference type="Gene3D" id="3.40.50.12390">
    <property type="match status" value="2"/>
</dbReference>
<evidence type="ECO:0000256" key="9">
    <source>
        <dbReference type="SAM" id="MobiDB-lite"/>
    </source>
</evidence>
<feature type="region of interest" description="Disordered" evidence="9">
    <location>
        <begin position="872"/>
        <end position="1142"/>
    </location>
</feature>
<dbReference type="FunFam" id="1.25.40.1050:FF:000002">
    <property type="entry name" value="5'-3' exoribonuclease"/>
    <property type="match status" value="1"/>
</dbReference>
<dbReference type="Pfam" id="PF03159">
    <property type="entry name" value="XRN_N"/>
    <property type="match status" value="1"/>
</dbReference>
<gene>
    <name evidence="12" type="ORF">CAOG_000921</name>
</gene>
<dbReference type="PANTHER" id="PTHR12341">
    <property type="entry name" value="5'-&gt;3' EXORIBONUCLEASE"/>
    <property type="match status" value="1"/>
</dbReference>
<dbReference type="PIRSF" id="PIRSF037239">
    <property type="entry name" value="Exonuclease_Xrn2"/>
    <property type="match status" value="1"/>
</dbReference>
<feature type="compositionally biased region" description="Basic and acidic residues" evidence="9">
    <location>
        <begin position="898"/>
        <end position="910"/>
    </location>
</feature>
<evidence type="ECO:0000256" key="4">
    <source>
        <dbReference type="ARBA" id="ARBA00022722"/>
    </source>
</evidence>
<feature type="compositionally biased region" description="Polar residues" evidence="9">
    <location>
        <begin position="507"/>
        <end position="518"/>
    </location>
</feature>
<dbReference type="CDD" id="cd18673">
    <property type="entry name" value="PIN_XRN1-2-like"/>
    <property type="match status" value="1"/>
</dbReference>
<dbReference type="FunFam" id="3.40.50.12390:FF:000001">
    <property type="entry name" value="5'-3' exoribonuclease"/>
    <property type="match status" value="1"/>
</dbReference>
<feature type="region of interest" description="Disordered" evidence="9">
    <location>
        <begin position="530"/>
        <end position="571"/>
    </location>
</feature>
<dbReference type="InParanoid" id="A0A0D2VHN3"/>
<feature type="domain" description="Xrn1 helical" evidence="11">
    <location>
        <begin position="269"/>
        <end position="385"/>
    </location>
</feature>
<protein>
    <recommendedName>
        <fullName evidence="8">5'-3' exoribonuclease</fullName>
        <ecNumber evidence="8">3.1.13.-</ecNumber>
    </recommendedName>
</protein>
<dbReference type="InterPro" id="IPR027073">
    <property type="entry name" value="5_3_exoribonuclease"/>
</dbReference>
<dbReference type="GO" id="GO:0003723">
    <property type="term" value="F:RNA binding"/>
    <property type="evidence" value="ECO:0007669"/>
    <property type="project" value="TreeGrafter"/>
</dbReference>
<keyword evidence="4 8" id="KW-0540">Nuclease</keyword>
<feature type="compositionally biased region" description="Gly residues" evidence="9">
    <location>
        <begin position="972"/>
        <end position="1006"/>
    </location>
</feature>
<keyword evidence="13" id="KW-1185">Reference proteome</keyword>
<feature type="compositionally biased region" description="Low complexity" evidence="9">
    <location>
        <begin position="1098"/>
        <end position="1119"/>
    </location>
</feature>
<feature type="compositionally biased region" description="Gly residues" evidence="9">
    <location>
        <begin position="950"/>
        <end position="961"/>
    </location>
</feature>
<feature type="compositionally biased region" description="Basic and acidic residues" evidence="9">
    <location>
        <begin position="430"/>
        <end position="440"/>
    </location>
</feature>
<dbReference type="PANTHER" id="PTHR12341:SF41">
    <property type="entry name" value="5'-3' EXORIBONUCLEASE 2"/>
    <property type="match status" value="1"/>
</dbReference>
<feature type="compositionally biased region" description="Low complexity" evidence="9">
    <location>
        <begin position="383"/>
        <end position="395"/>
    </location>
</feature>
<evidence type="ECO:0000313" key="12">
    <source>
        <dbReference type="EMBL" id="KJE89457.1"/>
    </source>
</evidence>
<keyword evidence="6 8" id="KW-0269">Exonuclease</keyword>
<dbReference type="eggNOG" id="KOG2044">
    <property type="taxonomic scope" value="Eukaryota"/>
</dbReference>
<feature type="domain" description="Xrn1 N-terminal" evidence="10">
    <location>
        <begin position="1"/>
        <end position="199"/>
    </location>
</feature>
<keyword evidence="7" id="KW-0539">Nucleus</keyword>
<evidence type="ECO:0000313" key="13">
    <source>
        <dbReference type="Proteomes" id="UP000008743"/>
    </source>
</evidence>
<dbReference type="GO" id="GO:0004534">
    <property type="term" value="F:5'-3' RNA exonuclease activity"/>
    <property type="evidence" value="ECO:0007669"/>
    <property type="project" value="UniProtKB-UniRule"/>
</dbReference>
<proteinExistence type="inferred from homology"/>
<dbReference type="PhylomeDB" id="A0A0D2VHN3"/>
<dbReference type="STRING" id="595528.A0A0D2VHN3"/>
<comment type="function">
    <text evidence="8">Possesses 5'-&gt;3' exoribonuclease activity. May promote termination of transcription by RNA polymerase II.</text>
</comment>
<evidence type="ECO:0000256" key="1">
    <source>
        <dbReference type="ARBA" id="ARBA00004123"/>
    </source>
</evidence>
<evidence type="ECO:0000256" key="2">
    <source>
        <dbReference type="ARBA" id="ARBA00006994"/>
    </source>
</evidence>
<dbReference type="InterPro" id="IPR004859">
    <property type="entry name" value="Xrn1_N"/>
</dbReference>
<feature type="region of interest" description="Disordered" evidence="9">
    <location>
        <begin position="347"/>
        <end position="450"/>
    </location>
</feature>
<feature type="compositionally biased region" description="Low complexity" evidence="9">
    <location>
        <begin position="1069"/>
        <end position="1081"/>
    </location>
</feature>
<evidence type="ECO:0000256" key="6">
    <source>
        <dbReference type="ARBA" id="ARBA00022839"/>
    </source>
</evidence>
<dbReference type="OrthoDB" id="372487at2759"/>
<feature type="compositionally biased region" description="Low complexity" evidence="9">
    <location>
        <begin position="1039"/>
        <end position="1049"/>
    </location>
</feature>
<dbReference type="Pfam" id="PF17846">
    <property type="entry name" value="XRN_M"/>
    <property type="match status" value="2"/>
</dbReference>
<evidence type="ECO:0000256" key="8">
    <source>
        <dbReference type="PIRNR" id="PIRNR037239"/>
    </source>
</evidence>
<feature type="region of interest" description="Disordered" evidence="9">
    <location>
        <begin position="470"/>
        <end position="518"/>
    </location>
</feature>
<dbReference type="AlphaFoldDB" id="A0A0D2VHN3"/>
<dbReference type="FunCoup" id="A0A0D2VHN3">
    <property type="interactions" value="761"/>
</dbReference>
<dbReference type="GO" id="GO:0005634">
    <property type="term" value="C:nucleus"/>
    <property type="evidence" value="ECO:0007669"/>
    <property type="project" value="UniProtKB-SubCell"/>
</dbReference>
<feature type="compositionally biased region" description="Low complexity" evidence="9">
    <location>
        <begin position="530"/>
        <end position="557"/>
    </location>
</feature>
<comment type="similarity">
    <text evidence="2 8">Belongs to the 5'-3' exonuclease family. XRN2/RAT1 subfamily.</text>
</comment>
<organism evidence="12 13">
    <name type="scientific">Capsaspora owczarzaki (strain ATCC 30864)</name>
    <dbReference type="NCBI Taxonomy" id="595528"/>
    <lineage>
        <taxon>Eukaryota</taxon>
        <taxon>Filasterea</taxon>
        <taxon>Capsaspora</taxon>
    </lineage>
</organism>
<dbReference type="GO" id="GO:0000956">
    <property type="term" value="P:nuclear-transcribed mRNA catabolic process"/>
    <property type="evidence" value="ECO:0007669"/>
    <property type="project" value="TreeGrafter"/>
</dbReference>
<evidence type="ECO:0000256" key="7">
    <source>
        <dbReference type="ARBA" id="ARBA00023242"/>
    </source>
</evidence>